<keyword evidence="2" id="KW-0819">tRNA processing</keyword>
<name>A0ABD2QK86_9PLAT</name>
<gene>
    <name evidence="3" type="primary">POP5</name>
    <name evidence="3" type="ORF">Ciccas_001364</name>
</gene>
<keyword evidence="4" id="KW-1185">Reference proteome</keyword>
<dbReference type="GO" id="GO:1902555">
    <property type="term" value="C:endoribonuclease complex"/>
    <property type="evidence" value="ECO:0007669"/>
    <property type="project" value="UniProtKB-ARBA"/>
</dbReference>
<evidence type="ECO:0000256" key="1">
    <source>
        <dbReference type="ARBA" id="ARBA00010800"/>
    </source>
</evidence>
<dbReference type="PANTHER" id="PTHR48414:SF1">
    <property type="entry name" value="POP5 HOMOLOG, RIBONUCLEASE P_MRP SUBUNIT"/>
    <property type="match status" value="1"/>
</dbReference>
<accession>A0ABD2QK86</accession>
<dbReference type="AlphaFoldDB" id="A0ABD2QK86"/>
<dbReference type="Gene3D" id="3.30.70.3250">
    <property type="entry name" value="Ribonuclease P, Pop5 subunit"/>
    <property type="match status" value="1"/>
</dbReference>
<dbReference type="Proteomes" id="UP001626550">
    <property type="component" value="Unassembled WGS sequence"/>
</dbReference>
<dbReference type="Pfam" id="PF01900">
    <property type="entry name" value="RNase_P_Rpp14"/>
    <property type="match status" value="1"/>
</dbReference>
<dbReference type="InterPro" id="IPR038085">
    <property type="entry name" value="Rnp2-like_sf"/>
</dbReference>
<reference evidence="3 4" key="1">
    <citation type="submission" date="2024-11" db="EMBL/GenBank/DDBJ databases">
        <title>Adaptive evolution of stress response genes in parasites aligns with host niche diversity.</title>
        <authorList>
            <person name="Hahn C."/>
            <person name="Resl P."/>
        </authorList>
    </citation>
    <scope>NUCLEOTIDE SEQUENCE [LARGE SCALE GENOMIC DNA]</scope>
    <source>
        <strain evidence="3">EGGRZ-B1_66</strain>
        <tissue evidence="3">Body</tissue>
    </source>
</reference>
<dbReference type="GO" id="GO:1990904">
    <property type="term" value="C:ribonucleoprotein complex"/>
    <property type="evidence" value="ECO:0007669"/>
    <property type="project" value="UniProtKB-ARBA"/>
</dbReference>
<sequence length="218" mass="24789">MGVQDGGGLRMSVGIGAFPLGMFTTVFNMGNAGAISPWTWFFGPQTGPNETHPNVEAEWMSKICFAVRVKYRYLICTVCVKRGDRLLPGVEEDRSLDESQLVGCLRRELKTLHGLIGQSRVMTRFRSVYFCRQTGTWVVRCLRNLANEALTTLTSMHQLKISNQRQMTVKIDVLHTSGSVRSCQKFLIRFYRRQLLSNSLPADIKRLWQIERVSLGKI</sequence>
<organism evidence="3 4">
    <name type="scientific">Cichlidogyrus casuarinus</name>
    <dbReference type="NCBI Taxonomy" id="1844966"/>
    <lineage>
        <taxon>Eukaryota</taxon>
        <taxon>Metazoa</taxon>
        <taxon>Spiralia</taxon>
        <taxon>Lophotrochozoa</taxon>
        <taxon>Platyhelminthes</taxon>
        <taxon>Monogenea</taxon>
        <taxon>Monopisthocotylea</taxon>
        <taxon>Dactylogyridea</taxon>
        <taxon>Ancyrocephalidae</taxon>
        <taxon>Cichlidogyrus</taxon>
    </lineage>
</organism>
<evidence type="ECO:0000313" key="3">
    <source>
        <dbReference type="EMBL" id="KAL3319960.1"/>
    </source>
</evidence>
<evidence type="ECO:0000313" key="4">
    <source>
        <dbReference type="Proteomes" id="UP001626550"/>
    </source>
</evidence>
<proteinExistence type="inferred from homology"/>
<dbReference type="InterPro" id="IPR002759">
    <property type="entry name" value="Pop5/Rpp14/Rnp2-like"/>
</dbReference>
<comment type="caution">
    <text evidence="3">The sequence shown here is derived from an EMBL/GenBank/DDBJ whole genome shotgun (WGS) entry which is preliminary data.</text>
</comment>
<dbReference type="PANTHER" id="PTHR48414">
    <property type="entry name" value="POP5 HOMOLOG, RIBONUCLEASE P_MRP SUBUNIT"/>
    <property type="match status" value="1"/>
</dbReference>
<dbReference type="SUPFAM" id="SSF160350">
    <property type="entry name" value="Rnp2-like"/>
    <property type="match status" value="1"/>
</dbReference>
<dbReference type="GO" id="GO:0008033">
    <property type="term" value="P:tRNA processing"/>
    <property type="evidence" value="ECO:0007669"/>
    <property type="project" value="UniProtKB-KW"/>
</dbReference>
<evidence type="ECO:0000256" key="2">
    <source>
        <dbReference type="ARBA" id="ARBA00022694"/>
    </source>
</evidence>
<comment type="similarity">
    <text evidence="1">Belongs to the eukaryotic/archaeal RNase P protein component 2 family.</text>
</comment>
<protein>
    <submittedName>
        <fullName evidence="3">RNA-binding protein pop5</fullName>
    </submittedName>
</protein>
<dbReference type="EMBL" id="JBJKFK010000087">
    <property type="protein sequence ID" value="KAL3319960.1"/>
    <property type="molecule type" value="Genomic_DNA"/>
</dbReference>